<dbReference type="GO" id="GO:0000166">
    <property type="term" value="F:nucleotide binding"/>
    <property type="evidence" value="ECO:0007669"/>
    <property type="project" value="InterPro"/>
</dbReference>
<comment type="caution">
    <text evidence="4">The sequence shown here is derived from an EMBL/GenBank/DDBJ whole genome shotgun (WGS) entry which is preliminary data.</text>
</comment>
<dbReference type="InterPro" id="IPR036291">
    <property type="entry name" value="NAD(P)-bd_dom_sf"/>
</dbReference>
<reference evidence="5" key="1">
    <citation type="submission" date="2015-12" db="EMBL/GenBank/DDBJ databases">
        <authorList>
            <person name="Zhang G."/>
            <person name="Stingl U."/>
        </authorList>
    </citation>
    <scope>NUCLEOTIDE SEQUENCE [LARGE SCALE GENOMIC DNA]</scope>
    <source>
        <strain evidence="5">ZGT108</strain>
    </source>
</reference>
<dbReference type="EMBL" id="LQBP01000002">
    <property type="protein sequence ID" value="KUJ81153.1"/>
    <property type="molecule type" value="Genomic_DNA"/>
</dbReference>
<gene>
    <name evidence="4" type="ORF">AVO44_04610</name>
</gene>
<dbReference type="RefSeq" id="WP_068333260.1">
    <property type="nucleotide sequence ID" value="NZ_LQBP01000002.1"/>
</dbReference>
<accession>A0A0X3TZE3</accession>
<dbReference type="SUPFAM" id="SSF51735">
    <property type="entry name" value="NAD(P)-binding Rossmann-fold domains"/>
    <property type="match status" value="1"/>
</dbReference>
<evidence type="ECO:0000259" key="3">
    <source>
        <dbReference type="Pfam" id="PF22725"/>
    </source>
</evidence>
<dbReference type="GO" id="GO:0016491">
    <property type="term" value="F:oxidoreductase activity"/>
    <property type="evidence" value="ECO:0007669"/>
    <property type="project" value="UniProtKB-KW"/>
</dbReference>
<dbReference type="Gene3D" id="3.40.50.720">
    <property type="entry name" value="NAD(P)-binding Rossmann-like Domain"/>
    <property type="match status" value="1"/>
</dbReference>
<keyword evidence="5" id="KW-1185">Reference proteome</keyword>
<dbReference type="Pfam" id="PF22725">
    <property type="entry name" value="GFO_IDH_MocA_C3"/>
    <property type="match status" value="1"/>
</dbReference>
<dbReference type="InterPro" id="IPR000683">
    <property type="entry name" value="Gfo/Idh/MocA-like_OxRdtase_N"/>
</dbReference>
<dbReference type="Proteomes" id="UP000053690">
    <property type="component" value="Unassembled WGS sequence"/>
</dbReference>
<evidence type="ECO:0000313" key="5">
    <source>
        <dbReference type="Proteomes" id="UP000053690"/>
    </source>
</evidence>
<organism evidence="4 5">
    <name type="scientific">Ruegeria profundi</name>
    <dbReference type="NCBI Taxonomy" id="1685378"/>
    <lineage>
        <taxon>Bacteria</taxon>
        <taxon>Pseudomonadati</taxon>
        <taxon>Pseudomonadota</taxon>
        <taxon>Alphaproteobacteria</taxon>
        <taxon>Rhodobacterales</taxon>
        <taxon>Roseobacteraceae</taxon>
        <taxon>Ruegeria</taxon>
    </lineage>
</organism>
<feature type="domain" description="Gfo/Idh/MocA-like oxidoreductase N-terminal" evidence="2">
    <location>
        <begin position="4"/>
        <end position="123"/>
    </location>
</feature>
<sequence>MDRIRWGIIGCGDVTEVKSGPGFQKASNTALTVVMRRNRDLAADYANRHGVPEWTGDAETLAFSPNVDAIYIATPPDTHLALTELAAQAGKPILVEKPLANRLADAERMGEYCAERRVRLFCAFYRRALPRFLKIKDLLDTGAIGQPKSFKIMHAKAPPSEEEVGWRHAPGAGDGGIFMDMGSHAIDLTQFLLGHLTECRGIAKNISGQFDVPDEVTASFQTETGVTGTGEWVYHKHAHADRIHIEGEAGSLAFSVFDSEPVLLTSADGTRRIEADLPPHVHQPMIQAVTNAIATGASSPNDFSESIRTSRCLDTILCGCR</sequence>
<keyword evidence="1" id="KW-0560">Oxidoreductase</keyword>
<dbReference type="SUPFAM" id="SSF55347">
    <property type="entry name" value="Glyceraldehyde-3-phosphate dehydrogenase-like, C-terminal domain"/>
    <property type="match status" value="1"/>
</dbReference>
<protein>
    <recommendedName>
        <fullName evidence="6">Oxidoreductase</fullName>
    </recommendedName>
</protein>
<evidence type="ECO:0000259" key="2">
    <source>
        <dbReference type="Pfam" id="PF01408"/>
    </source>
</evidence>
<dbReference type="Gene3D" id="3.30.360.10">
    <property type="entry name" value="Dihydrodipicolinate Reductase, domain 2"/>
    <property type="match status" value="1"/>
</dbReference>
<dbReference type="AlphaFoldDB" id="A0A0X3TZE3"/>
<dbReference type="Pfam" id="PF01408">
    <property type="entry name" value="GFO_IDH_MocA"/>
    <property type="match status" value="1"/>
</dbReference>
<name>A0A0X3TZE3_9RHOB</name>
<dbReference type="OrthoDB" id="7798185at2"/>
<dbReference type="STRING" id="1685378.AVO44_04610"/>
<proteinExistence type="predicted"/>
<evidence type="ECO:0000313" key="4">
    <source>
        <dbReference type="EMBL" id="KUJ81153.1"/>
    </source>
</evidence>
<evidence type="ECO:0008006" key="6">
    <source>
        <dbReference type="Google" id="ProtNLM"/>
    </source>
</evidence>
<dbReference type="InterPro" id="IPR055170">
    <property type="entry name" value="GFO_IDH_MocA-like_dom"/>
</dbReference>
<evidence type="ECO:0000256" key="1">
    <source>
        <dbReference type="ARBA" id="ARBA00023002"/>
    </source>
</evidence>
<dbReference type="InterPro" id="IPR050463">
    <property type="entry name" value="Gfo/Idh/MocA_oxidrdct_glycsds"/>
</dbReference>
<dbReference type="PANTHER" id="PTHR43818">
    <property type="entry name" value="BCDNA.GH03377"/>
    <property type="match status" value="1"/>
</dbReference>
<dbReference type="PANTHER" id="PTHR43818:SF11">
    <property type="entry name" value="BCDNA.GH03377"/>
    <property type="match status" value="1"/>
</dbReference>
<feature type="domain" description="GFO/IDH/MocA-like oxidoreductase" evidence="3">
    <location>
        <begin position="132"/>
        <end position="252"/>
    </location>
</feature>